<protein>
    <submittedName>
        <fullName evidence="1">Uncharacterized protein</fullName>
    </submittedName>
</protein>
<dbReference type="Proteomes" id="UP000827976">
    <property type="component" value="Chromosome 19"/>
</dbReference>
<keyword evidence="2" id="KW-1185">Reference proteome</keyword>
<proteinExistence type="predicted"/>
<organism evidence="1 2">
    <name type="scientific">Dioscorea alata</name>
    <name type="common">Purple yam</name>
    <dbReference type="NCBI Taxonomy" id="55571"/>
    <lineage>
        <taxon>Eukaryota</taxon>
        <taxon>Viridiplantae</taxon>
        <taxon>Streptophyta</taxon>
        <taxon>Embryophyta</taxon>
        <taxon>Tracheophyta</taxon>
        <taxon>Spermatophyta</taxon>
        <taxon>Magnoliopsida</taxon>
        <taxon>Liliopsida</taxon>
        <taxon>Dioscoreales</taxon>
        <taxon>Dioscoreaceae</taxon>
        <taxon>Dioscorea</taxon>
    </lineage>
</organism>
<gene>
    <name evidence="1" type="ORF">IHE45_19G037600</name>
</gene>
<dbReference type="EMBL" id="CM037029">
    <property type="protein sequence ID" value="KAH7652749.1"/>
    <property type="molecule type" value="Genomic_DNA"/>
</dbReference>
<reference evidence="2" key="1">
    <citation type="journal article" date="2022" name="Nat. Commun.">
        <title>Chromosome evolution and the genetic basis of agronomically important traits in greater yam.</title>
        <authorList>
            <person name="Bredeson J.V."/>
            <person name="Lyons J.B."/>
            <person name="Oniyinde I.O."/>
            <person name="Okereke N.R."/>
            <person name="Kolade O."/>
            <person name="Nnabue I."/>
            <person name="Nwadili C.O."/>
            <person name="Hribova E."/>
            <person name="Parker M."/>
            <person name="Nwogha J."/>
            <person name="Shu S."/>
            <person name="Carlson J."/>
            <person name="Kariba R."/>
            <person name="Muthemba S."/>
            <person name="Knop K."/>
            <person name="Barton G.J."/>
            <person name="Sherwood A.V."/>
            <person name="Lopez-Montes A."/>
            <person name="Asiedu R."/>
            <person name="Jamnadass R."/>
            <person name="Muchugi A."/>
            <person name="Goodstein D."/>
            <person name="Egesi C.N."/>
            <person name="Featherston J."/>
            <person name="Asfaw A."/>
            <person name="Simpson G.G."/>
            <person name="Dolezel J."/>
            <person name="Hendre P.S."/>
            <person name="Van Deynze A."/>
            <person name="Kumar P.L."/>
            <person name="Obidiegwu J.E."/>
            <person name="Bhattacharjee R."/>
            <person name="Rokhsar D.S."/>
        </authorList>
    </citation>
    <scope>NUCLEOTIDE SEQUENCE [LARGE SCALE GENOMIC DNA]</scope>
    <source>
        <strain evidence="2">cv. TDa95/00328</strain>
    </source>
</reference>
<name>A0ACB7TXH7_DIOAL</name>
<sequence>MSHSIHYQLNILNLKNLDSLHHLHEQLFIRCYIPIASNKRFRIETQQLPFHTSIDIKSNSKSIKDLLKKHNIIFELRLRNPKSMFKFVSKSKLLGKAEISWMDILHANEKSMEKCISFIMFHWLSIDIKPPSLMVKMEALVTGETRKMINGGHECDCEACHWIGCEEDVFLAATAALL</sequence>
<comment type="caution">
    <text evidence="1">The sequence shown here is derived from an EMBL/GenBank/DDBJ whole genome shotgun (WGS) entry which is preliminary data.</text>
</comment>
<evidence type="ECO:0000313" key="2">
    <source>
        <dbReference type="Proteomes" id="UP000827976"/>
    </source>
</evidence>
<evidence type="ECO:0000313" key="1">
    <source>
        <dbReference type="EMBL" id="KAH7652749.1"/>
    </source>
</evidence>
<accession>A0ACB7TXH7</accession>